<keyword evidence="4 7" id="KW-0479">Metal-binding</keyword>
<dbReference type="CDD" id="cd07723">
    <property type="entry name" value="hydroxyacylglutathione_hydrolase_MBL-fold"/>
    <property type="match status" value="1"/>
</dbReference>
<dbReference type="InterPro" id="IPR001279">
    <property type="entry name" value="Metallo-B-lactamas"/>
</dbReference>
<dbReference type="RefSeq" id="WP_096408254.1">
    <property type="nucleotide sequence ID" value="NZ_AP017372.2"/>
</dbReference>
<dbReference type="Proteomes" id="UP000218890">
    <property type="component" value="Chromosome"/>
</dbReference>
<feature type="binding site" evidence="7">
    <location>
        <position position="61"/>
    </location>
    <ligand>
        <name>Zn(2+)</name>
        <dbReference type="ChEBI" id="CHEBI:29105"/>
        <label>2</label>
    </ligand>
</feature>
<comment type="pathway">
    <text evidence="2 7">Secondary metabolite metabolism; methylglyoxal degradation; (R)-lactate from methylglyoxal: step 2/2.</text>
</comment>
<dbReference type="OrthoDB" id="9802248at2"/>
<dbReference type="InterPro" id="IPR036866">
    <property type="entry name" value="RibonucZ/Hydroxyglut_hydro"/>
</dbReference>
<dbReference type="Pfam" id="PF16123">
    <property type="entry name" value="HAGH_C"/>
    <property type="match status" value="1"/>
</dbReference>
<dbReference type="Gene3D" id="3.60.15.10">
    <property type="entry name" value="Ribonuclease Z/Hydroxyacylglutathione hydrolase-like"/>
    <property type="match status" value="1"/>
</dbReference>
<protein>
    <recommendedName>
        <fullName evidence="7">Hydroxyacylglutathione hydrolase</fullName>
        <ecNumber evidence="7">3.1.2.6</ecNumber>
    </recommendedName>
    <alternativeName>
        <fullName evidence="7">Glyoxalase II</fullName>
        <shortName evidence="7">Glx II</shortName>
    </alternativeName>
</protein>
<evidence type="ECO:0000313" key="10">
    <source>
        <dbReference type="Proteomes" id="UP000218890"/>
    </source>
</evidence>
<evidence type="ECO:0000256" key="2">
    <source>
        <dbReference type="ARBA" id="ARBA00004963"/>
    </source>
</evidence>
<dbReference type="HAMAP" id="MF_01374">
    <property type="entry name" value="Glyoxalase_2"/>
    <property type="match status" value="1"/>
</dbReference>
<comment type="function">
    <text evidence="7">Thiolesterase that catalyzes the hydrolysis of S-D-lactoyl-glutathione to form glutathione and D-lactic acid.</text>
</comment>
<evidence type="ECO:0000256" key="4">
    <source>
        <dbReference type="ARBA" id="ARBA00022723"/>
    </source>
</evidence>
<reference evidence="9" key="1">
    <citation type="submission" date="2016-02" db="EMBL/GenBank/DDBJ databases">
        <title>Halorhodospira halochloris DSM-1059 complete genome, version 2.</title>
        <authorList>
            <person name="Tsukatani Y."/>
        </authorList>
    </citation>
    <scope>NUCLEOTIDE SEQUENCE</scope>
    <source>
        <strain evidence="9">DSM 1059</strain>
    </source>
</reference>
<dbReference type="GO" id="GO:0046872">
    <property type="term" value="F:metal ion binding"/>
    <property type="evidence" value="ECO:0007669"/>
    <property type="project" value="UniProtKB-KW"/>
</dbReference>
<dbReference type="PIRSF" id="PIRSF005457">
    <property type="entry name" value="Glx"/>
    <property type="match status" value="1"/>
</dbReference>
<feature type="binding site" evidence="7">
    <location>
        <position position="168"/>
    </location>
    <ligand>
        <name>Zn(2+)</name>
        <dbReference type="ChEBI" id="CHEBI:29105"/>
        <label>2</label>
    </ligand>
</feature>
<feature type="binding site" evidence="7">
    <location>
        <position position="60"/>
    </location>
    <ligand>
        <name>Zn(2+)</name>
        <dbReference type="ChEBI" id="CHEBI:29105"/>
        <label>2</label>
    </ligand>
</feature>
<feature type="binding site" evidence="7">
    <location>
        <position position="130"/>
    </location>
    <ligand>
        <name>Zn(2+)</name>
        <dbReference type="ChEBI" id="CHEBI:29105"/>
        <label>1</label>
    </ligand>
</feature>
<feature type="binding site" evidence="7">
    <location>
        <position position="56"/>
    </location>
    <ligand>
        <name>Zn(2+)</name>
        <dbReference type="ChEBI" id="CHEBI:29105"/>
        <label>1</label>
    </ligand>
</feature>
<keyword evidence="6 7" id="KW-0862">Zinc</keyword>
<feature type="binding site" evidence="7">
    <location>
        <position position="130"/>
    </location>
    <ligand>
        <name>Zn(2+)</name>
        <dbReference type="ChEBI" id="CHEBI:29105"/>
        <label>2</label>
    </ligand>
</feature>
<gene>
    <name evidence="7 9" type="primary">gloB</name>
    <name evidence="9" type="ORF">HH1059_06530</name>
</gene>
<evidence type="ECO:0000256" key="3">
    <source>
        <dbReference type="ARBA" id="ARBA00006759"/>
    </source>
</evidence>
<proteinExistence type="inferred from homology"/>
<dbReference type="EC" id="3.1.2.6" evidence="7"/>
<dbReference type="Pfam" id="PF00753">
    <property type="entry name" value="Lactamase_B"/>
    <property type="match status" value="1"/>
</dbReference>
<dbReference type="PANTHER" id="PTHR43705:SF1">
    <property type="entry name" value="HYDROXYACYLGLUTATHIONE HYDROLASE GLOB"/>
    <property type="match status" value="1"/>
</dbReference>
<feature type="domain" description="Metallo-beta-lactamase" evidence="8">
    <location>
        <begin position="12"/>
        <end position="168"/>
    </location>
</feature>
<evidence type="ECO:0000256" key="5">
    <source>
        <dbReference type="ARBA" id="ARBA00022801"/>
    </source>
</evidence>
<evidence type="ECO:0000256" key="1">
    <source>
        <dbReference type="ARBA" id="ARBA00001623"/>
    </source>
</evidence>
<dbReference type="PANTHER" id="PTHR43705">
    <property type="entry name" value="HYDROXYACYLGLUTATHIONE HYDROLASE"/>
    <property type="match status" value="1"/>
</dbReference>
<dbReference type="GO" id="GO:0019243">
    <property type="term" value="P:methylglyoxal catabolic process to D-lactate via S-lactoyl-glutathione"/>
    <property type="evidence" value="ECO:0007669"/>
    <property type="project" value="UniProtKB-UniRule"/>
</dbReference>
<dbReference type="InterPro" id="IPR032282">
    <property type="entry name" value="HAGH_C"/>
</dbReference>
<feature type="binding site" evidence="7">
    <location>
        <position position="58"/>
    </location>
    <ligand>
        <name>Zn(2+)</name>
        <dbReference type="ChEBI" id="CHEBI:29105"/>
        <label>1</label>
    </ligand>
</feature>
<evidence type="ECO:0000256" key="7">
    <source>
        <dbReference type="HAMAP-Rule" id="MF_01374"/>
    </source>
</evidence>
<evidence type="ECO:0000259" key="8">
    <source>
        <dbReference type="SMART" id="SM00849"/>
    </source>
</evidence>
<dbReference type="KEGG" id="hhk:HH1059_06530"/>
<accession>A0A110B1I6</accession>
<comment type="subunit">
    <text evidence="7">Monomer.</text>
</comment>
<evidence type="ECO:0000313" key="9">
    <source>
        <dbReference type="EMBL" id="BAU57340.1"/>
    </source>
</evidence>
<dbReference type="GO" id="GO:0004416">
    <property type="term" value="F:hydroxyacylglutathione hydrolase activity"/>
    <property type="evidence" value="ECO:0007669"/>
    <property type="project" value="UniProtKB-UniRule"/>
</dbReference>
<sequence length="256" mass="27882">MLRVESVSALNDNYIWIVSGDGDQSRVLVVDPGEAQPVNEWLNKHGATISALLLTHHHPDHTAAAVELAGTGRTPIYGPGAEGIRGVNHPLHGGEQITLDGFPGIDVIPVPGHTKGHVAYYVDGCLFSGDALFAGGCGRLFEGSAEQMHESLQRLATLPDSTLLYCGHEYTVKNLEFAHRVEPDNQQIAKRLEQMRALRGKSQPTLPSSLGEEKQSNPFLRTHEASVVESAERWAGGKLTTKTEVFATLRHWKDRG</sequence>
<organism evidence="9 10">
    <name type="scientific">Halorhodospira halochloris</name>
    <name type="common">Ectothiorhodospira halochloris</name>
    <dbReference type="NCBI Taxonomy" id="1052"/>
    <lineage>
        <taxon>Bacteria</taxon>
        <taxon>Pseudomonadati</taxon>
        <taxon>Pseudomonadota</taxon>
        <taxon>Gammaproteobacteria</taxon>
        <taxon>Chromatiales</taxon>
        <taxon>Ectothiorhodospiraceae</taxon>
        <taxon>Halorhodospira</taxon>
    </lineage>
</organism>
<feature type="binding site" evidence="7">
    <location>
        <position position="113"/>
    </location>
    <ligand>
        <name>Zn(2+)</name>
        <dbReference type="ChEBI" id="CHEBI:29105"/>
        <label>1</label>
    </ligand>
</feature>
<keyword evidence="10" id="KW-1185">Reference proteome</keyword>
<comment type="similarity">
    <text evidence="3 7">Belongs to the metallo-beta-lactamase superfamily. Glyoxalase II family.</text>
</comment>
<name>A0A110B1I6_HALHR</name>
<dbReference type="UniPathway" id="UPA00619">
    <property type="reaction ID" value="UER00676"/>
</dbReference>
<keyword evidence="5 7" id="KW-0378">Hydrolase</keyword>
<dbReference type="SMART" id="SM00849">
    <property type="entry name" value="Lactamase_B"/>
    <property type="match status" value="1"/>
</dbReference>
<dbReference type="EMBL" id="AP017372">
    <property type="protein sequence ID" value="BAU57340.1"/>
    <property type="molecule type" value="Genomic_DNA"/>
</dbReference>
<evidence type="ECO:0000256" key="6">
    <source>
        <dbReference type="ARBA" id="ARBA00022833"/>
    </source>
</evidence>
<dbReference type="InterPro" id="IPR017782">
    <property type="entry name" value="Hydroxyacylglutathione_Hdrlase"/>
</dbReference>
<comment type="catalytic activity">
    <reaction evidence="1 7">
        <text>an S-(2-hydroxyacyl)glutathione + H2O = a 2-hydroxy carboxylate + glutathione + H(+)</text>
        <dbReference type="Rhea" id="RHEA:21864"/>
        <dbReference type="ChEBI" id="CHEBI:15377"/>
        <dbReference type="ChEBI" id="CHEBI:15378"/>
        <dbReference type="ChEBI" id="CHEBI:57925"/>
        <dbReference type="ChEBI" id="CHEBI:58896"/>
        <dbReference type="ChEBI" id="CHEBI:71261"/>
        <dbReference type="EC" id="3.1.2.6"/>
    </reaction>
</comment>
<comment type="cofactor">
    <cofactor evidence="7">
        <name>Zn(2+)</name>
        <dbReference type="ChEBI" id="CHEBI:29105"/>
    </cofactor>
    <text evidence="7">Binds 2 Zn(2+) ions per subunit.</text>
</comment>
<dbReference type="InterPro" id="IPR035680">
    <property type="entry name" value="Clx_II_MBL"/>
</dbReference>
<dbReference type="SUPFAM" id="SSF56281">
    <property type="entry name" value="Metallo-hydrolase/oxidoreductase"/>
    <property type="match status" value="1"/>
</dbReference>
<dbReference type="NCBIfam" id="TIGR03413">
    <property type="entry name" value="GSH_gloB"/>
    <property type="match status" value="1"/>
</dbReference>
<dbReference type="AlphaFoldDB" id="A0A110B1I6"/>
<dbReference type="InterPro" id="IPR050110">
    <property type="entry name" value="Glyoxalase_II_hydrolase"/>
</dbReference>